<keyword evidence="3" id="KW-1185">Reference proteome</keyword>
<gene>
    <name evidence="2" type="ORF">dnl_35460</name>
</gene>
<evidence type="ECO:0000313" key="3">
    <source>
        <dbReference type="Proteomes" id="UP000663720"/>
    </source>
</evidence>
<reference evidence="2" key="1">
    <citation type="journal article" date="2021" name="Microb. Physiol.">
        <title>Proteogenomic Insights into the Physiology of Marine, Sulfate-Reducing, Filamentous Desulfonema limicola and Desulfonema magnum.</title>
        <authorList>
            <person name="Schnaars V."/>
            <person name="Wohlbrand L."/>
            <person name="Scheve S."/>
            <person name="Hinrichs C."/>
            <person name="Reinhardt R."/>
            <person name="Rabus R."/>
        </authorList>
    </citation>
    <scope>NUCLEOTIDE SEQUENCE</scope>
    <source>
        <strain evidence="2">5ac10</strain>
    </source>
</reference>
<accession>A0A975B9U4</accession>
<dbReference type="SUPFAM" id="SSF53474">
    <property type="entry name" value="alpha/beta-Hydrolases"/>
    <property type="match status" value="1"/>
</dbReference>
<organism evidence="2 3">
    <name type="scientific">Desulfonema limicola</name>
    <dbReference type="NCBI Taxonomy" id="45656"/>
    <lineage>
        <taxon>Bacteria</taxon>
        <taxon>Pseudomonadati</taxon>
        <taxon>Thermodesulfobacteriota</taxon>
        <taxon>Desulfobacteria</taxon>
        <taxon>Desulfobacterales</taxon>
        <taxon>Desulfococcaceae</taxon>
        <taxon>Desulfonema</taxon>
    </lineage>
</organism>
<dbReference type="PANTHER" id="PTHR45856:SF24">
    <property type="entry name" value="FUNGAL LIPASE-LIKE DOMAIN-CONTAINING PROTEIN"/>
    <property type="match status" value="1"/>
</dbReference>
<evidence type="ECO:0000259" key="1">
    <source>
        <dbReference type="Pfam" id="PF01764"/>
    </source>
</evidence>
<dbReference type="PANTHER" id="PTHR45856">
    <property type="entry name" value="ALPHA/BETA-HYDROLASES SUPERFAMILY PROTEIN"/>
    <property type="match status" value="1"/>
</dbReference>
<dbReference type="Gene3D" id="3.40.50.1820">
    <property type="entry name" value="alpha/beta hydrolase"/>
    <property type="match status" value="1"/>
</dbReference>
<dbReference type="EMBL" id="CP061799">
    <property type="protein sequence ID" value="QTA81215.1"/>
    <property type="molecule type" value="Genomic_DNA"/>
</dbReference>
<dbReference type="AlphaFoldDB" id="A0A975B9U4"/>
<dbReference type="InterPro" id="IPR051218">
    <property type="entry name" value="Sec_MonoDiacylglyc_Lipase"/>
</dbReference>
<dbReference type="Pfam" id="PF01764">
    <property type="entry name" value="Lipase_3"/>
    <property type="match status" value="1"/>
</dbReference>
<dbReference type="RefSeq" id="WP_207687284.1">
    <property type="nucleotide sequence ID" value="NZ_CP061799.1"/>
</dbReference>
<dbReference type="InterPro" id="IPR002921">
    <property type="entry name" value="Fungal_lipase-type"/>
</dbReference>
<name>A0A975B9U4_9BACT</name>
<evidence type="ECO:0000313" key="2">
    <source>
        <dbReference type="EMBL" id="QTA81215.1"/>
    </source>
</evidence>
<feature type="domain" description="Fungal lipase-type" evidence="1">
    <location>
        <begin position="208"/>
        <end position="347"/>
    </location>
</feature>
<dbReference type="KEGG" id="dli:dnl_35460"/>
<dbReference type="Proteomes" id="UP000663720">
    <property type="component" value="Chromosome"/>
</dbReference>
<dbReference type="GO" id="GO:0006629">
    <property type="term" value="P:lipid metabolic process"/>
    <property type="evidence" value="ECO:0007669"/>
    <property type="project" value="InterPro"/>
</dbReference>
<dbReference type="InterPro" id="IPR029058">
    <property type="entry name" value="AB_hydrolase_fold"/>
</dbReference>
<sequence length="569" mass="64065">MSCPPYLLNIDLCILAYQLYHQSVIWPLDPWYERLARKSSNRRDNFMAKIYESAQIFSNNEGYSGPGIVRGWRTNTNLDPVITNYKQLNPRLPAFSRDASNFLAIRSPKYITDNIQTVSLARYTGEPGENTMQSGTEIIEICDYPNGTDHLIAFEGGTGNTKGVPAWSIMGFVLMRKRPDGNQHDVHIVFRGSRSGSAARALTQAFFGGYGNPDWVTDMDNMSHVNDTAISKAGNMCRGFSKAVKTSFGTIVTAIERISGFYGVPQSITVSGHSLGAALAAQFTSAIALGSFGDVLRNMGTAKIKNWPWDHINCITYAQPSVGSNMYANNTNMLINGRHIWINGDFVVWGGEVKRSNTVVAKANFHIGKGVKLDPPQSRLNKENVHEPHLIRMAMIENAERIRPLNAEYKTKATWAYYKSFFKMYKGQSKSYGFPVPFITDKNIRSVLLLYHFGIEFEEFMKIFKEVIVMKSSYKMRLPFTKTKKSLEKRSARLQVALRGMRDKMTGQTKENLLNRIETDITALEGTQGTNTDKYLGIGIILNAFQRSSLTLDEFNSRPKLKKCLEFEI</sequence>
<proteinExistence type="predicted"/>
<protein>
    <recommendedName>
        <fullName evidence="1">Fungal lipase-type domain-containing protein</fullName>
    </recommendedName>
</protein>